<gene>
    <name evidence="2" type="ORF">HV832_03110</name>
</gene>
<feature type="domain" description="SnoaL-like" evidence="1">
    <location>
        <begin position="18"/>
        <end position="105"/>
    </location>
</feature>
<reference evidence="2 3" key="1">
    <citation type="submission" date="2020-06" db="EMBL/GenBank/DDBJ databases">
        <authorList>
            <person name="Qiu C."/>
            <person name="Liu Z."/>
        </authorList>
    </citation>
    <scope>NUCLEOTIDE SEQUENCE [LARGE SCALE GENOMIC DNA]</scope>
    <source>
        <strain evidence="2 3">EM 1</strain>
    </source>
</reference>
<keyword evidence="3" id="KW-1185">Reference proteome</keyword>
<dbReference type="InterPro" id="IPR032710">
    <property type="entry name" value="NTF2-like_dom_sf"/>
</dbReference>
<name>A0A850Q953_9BURK</name>
<organism evidence="2 3">
    <name type="scientific">Undibacterium oligocarboniphilum</name>
    <dbReference type="NCBI Taxonomy" id="666702"/>
    <lineage>
        <taxon>Bacteria</taxon>
        <taxon>Pseudomonadati</taxon>
        <taxon>Pseudomonadota</taxon>
        <taxon>Betaproteobacteria</taxon>
        <taxon>Burkholderiales</taxon>
        <taxon>Oxalobacteraceae</taxon>
        <taxon>Undibacterium</taxon>
    </lineage>
</organism>
<evidence type="ECO:0000313" key="2">
    <source>
        <dbReference type="EMBL" id="NVO76822.1"/>
    </source>
</evidence>
<dbReference type="Proteomes" id="UP000588051">
    <property type="component" value="Unassembled WGS sequence"/>
</dbReference>
<dbReference type="AlphaFoldDB" id="A0A850Q953"/>
<dbReference type="SUPFAM" id="SSF54427">
    <property type="entry name" value="NTF2-like"/>
    <property type="match status" value="1"/>
</dbReference>
<dbReference type="Gene3D" id="3.10.450.50">
    <property type="match status" value="1"/>
</dbReference>
<accession>A0A850Q953</accession>
<dbReference type="EMBL" id="JABXYJ010000002">
    <property type="protein sequence ID" value="NVO76822.1"/>
    <property type="molecule type" value="Genomic_DNA"/>
</dbReference>
<dbReference type="Pfam" id="PF12680">
    <property type="entry name" value="SnoaL_2"/>
    <property type="match status" value="1"/>
</dbReference>
<proteinExistence type="predicted"/>
<comment type="caution">
    <text evidence="2">The sequence shown here is derived from an EMBL/GenBank/DDBJ whole genome shotgun (WGS) entry which is preliminary data.</text>
</comment>
<evidence type="ECO:0000313" key="3">
    <source>
        <dbReference type="Proteomes" id="UP000588051"/>
    </source>
</evidence>
<sequence>MRYALKESAISFLQLAATGHAEQAFSQYCAPGFCHHNPFFNSDGKSLMAAMQQNAVAHPDKIFEVQRALQDGELVAVHSRIRFLDASQVMAVVHLFRFYEGKIIELWDVGQAVPDQSPNELGMF</sequence>
<protein>
    <submittedName>
        <fullName evidence="2">Nuclear transport factor 2 family protein</fullName>
    </submittedName>
</protein>
<dbReference type="InterPro" id="IPR037401">
    <property type="entry name" value="SnoaL-like"/>
</dbReference>
<evidence type="ECO:0000259" key="1">
    <source>
        <dbReference type="Pfam" id="PF12680"/>
    </source>
</evidence>